<dbReference type="EMBL" id="BDCX01000001">
    <property type="protein sequence ID" value="GAT64758.1"/>
    <property type="molecule type" value="Genomic_DNA"/>
</dbReference>
<evidence type="ECO:0000256" key="1">
    <source>
        <dbReference type="ARBA" id="ARBA00004127"/>
    </source>
</evidence>
<reference evidence="6 7" key="1">
    <citation type="journal article" date="2016" name="Genome Announc.">
        <title>Draft Genome Sequence of Planomonospora sphaerica JCM9374, a Rare Actinomycete.</title>
        <authorList>
            <person name="Dohra H."/>
            <person name="Suzuki T."/>
            <person name="Inoue Y."/>
            <person name="Kodani S."/>
        </authorList>
    </citation>
    <scope>NUCLEOTIDE SEQUENCE [LARGE SCALE GENOMIC DNA]</scope>
    <source>
        <strain evidence="6 7">JCM 9374</strain>
    </source>
</reference>
<evidence type="ECO:0000256" key="2">
    <source>
        <dbReference type="ARBA" id="ARBA00022692"/>
    </source>
</evidence>
<evidence type="ECO:0000313" key="7">
    <source>
        <dbReference type="Proteomes" id="UP000077701"/>
    </source>
</evidence>
<reference evidence="7" key="2">
    <citation type="submission" date="2016-04" db="EMBL/GenBank/DDBJ databases">
        <title>Planomonospora sphaerica JCM9374 whole genome shotgun sequence.</title>
        <authorList>
            <person name="Suzuki T."/>
            <person name="Dohra H."/>
            <person name="Kodani S."/>
        </authorList>
    </citation>
    <scope>NUCLEOTIDE SEQUENCE [LARGE SCALE GENOMIC DNA]</scope>
    <source>
        <strain evidence="7">JCM 9374</strain>
    </source>
</reference>
<dbReference type="RefSeq" id="WP_196467285.1">
    <property type="nucleotide sequence ID" value="NZ_BDCX01000001.1"/>
</dbReference>
<keyword evidence="4 5" id="KW-0472">Membrane</keyword>
<evidence type="ECO:0000313" key="6">
    <source>
        <dbReference type="EMBL" id="GAT64758.1"/>
    </source>
</evidence>
<keyword evidence="2 5" id="KW-0812">Transmembrane</keyword>
<dbReference type="GO" id="GO:0005384">
    <property type="term" value="F:manganese ion transmembrane transporter activity"/>
    <property type="evidence" value="ECO:0007669"/>
    <property type="project" value="InterPro"/>
</dbReference>
<comment type="subcellular location">
    <subcellularLocation>
        <location evidence="1">Endomembrane system</location>
        <topology evidence="1">Multi-pass membrane protein</topology>
    </subcellularLocation>
</comment>
<keyword evidence="7" id="KW-1185">Reference proteome</keyword>
<proteinExistence type="predicted"/>
<protein>
    <submittedName>
        <fullName evidence="6">Membrane protein</fullName>
    </submittedName>
</protein>
<dbReference type="STRING" id="161355.PS9374_00390"/>
<feature type="transmembrane region" description="Helical" evidence="5">
    <location>
        <begin position="217"/>
        <end position="238"/>
    </location>
</feature>
<dbReference type="AlphaFoldDB" id="A0A171B7X6"/>
<sequence length="239" mass="24905">MSGDGSRKRAEIHHEHRDVNGGWLRPSVFGVMDGLVSNFALIAGVAGGSDDTGVVILAGIAGLAAGAFSMAGGEYVSVASQRELALAEIDVERRELQRHPEAEEEELAQMYEAQGVDPELAAQVARQVSRDPGRALVVHTRAELGVVPDDLPSPWVAAVSSFLSFAVGALLPLLPYLLGVTSLVASAVVSCLALFGAGVLVSRVTARSWWYSGLRQFAVGSVAAVLTFGLGNLLGGMAL</sequence>
<dbReference type="Proteomes" id="UP000077701">
    <property type="component" value="Unassembled WGS sequence"/>
</dbReference>
<evidence type="ECO:0000256" key="5">
    <source>
        <dbReference type="SAM" id="Phobius"/>
    </source>
</evidence>
<accession>A0A171B7X6</accession>
<dbReference type="PANTHER" id="PTHR31851">
    <property type="entry name" value="FE(2+)/MN(2+) TRANSPORTER PCL1"/>
    <property type="match status" value="1"/>
</dbReference>
<feature type="transmembrane region" description="Helical" evidence="5">
    <location>
        <begin position="183"/>
        <end position="205"/>
    </location>
</feature>
<dbReference type="Pfam" id="PF01988">
    <property type="entry name" value="VIT1"/>
    <property type="match status" value="1"/>
</dbReference>
<evidence type="ECO:0000256" key="4">
    <source>
        <dbReference type="ARBA" id="ARBA00023136"/>
    </source>
</evidence>
<organism evidence="6 7">
    <name type="scientific">Planomonospora sphaerica</name>
    <dbReference type="NCBI Taxonomy" id="161355"/>
    <lineage>
        <taxon>Bacteria</taxon>
        <taxon>Bacillati</taxon>
        <taxon>Actinomycetota</taxon>
        <taxon>Actinomycetes</taxon>
        <taxon>Streptosporangiales</taxon>
        <taxon>Streptosporangiaceae</taxon>
        <taxon>Planomonospora</taxon>
    </lineage>
</organism>
<name>A0A171B7X6_9ACTN</name>
<evidence type="ECO:0000256" key="3">
    <source>
        <dbReference type="ARBA" id="ARBA00022989"/>
    </source>
</evidence>
<feature type="transmembrane region" description="Helical" evidence="5">
    <location>
        <begin position="155"/>
        <end position="177"/>
    </location>
</feature>
<comment type="caution">
    <text evidence="6">The sequence shown here is derived from an EMBL/GenBank/DDBJ whole genome shotgun (WGS) entry which is preliminary data.</text>
</comment>
<dbReference type="InterPro" id="IPR008217">
    <property type="entry name" value="Ccc1_fam"/>
</dbReference>
<keyword evidence="3 5" id="KW-1133">Transmembrane helix</keyword>
<dbReference type="GO" id="GO:0030026">
    <property type="term" value="P:intracellular manganese ion homeostasis"/>
    <property type="evidence" value="ECO:0007669"/>
    <property type="project" value="InterPro"/>
</dbReference>
<gene>
    <name evidence="6" type="ORF">PS9374_00390</name>
</gene>
<dbReference type="GO" id="GO:0012505">
    <property type="term" value="C:endomembrane system"/>
    <property type="evidence" value="ECO:0007669"/>
    <property type="project" value="UniProtKB-SubCell"/>
</dbReference>